<reference evidence="1 2" key="1">
    <citation type="journal article" date="2022" name="Hortic Res">
        <title>A haplotype resolved chromosomal level avocado genome allows analysis of novel avocado genes.</title>
        <authorList>
            <person name="Nath O."/>
            <person name="Fletcher S.J."/>
            <person name="Hayward A."/>
            <person name="Shaw L.M."/>
            <person name="Masouleh A.K."/>
            <person name="Furtado A."/>
            <person name="Henry R.J."/>
            <person name="Mitter N."/>
        </authorList>
    </citation>
    <scope>NUCLEOTIDE SEQUENCE [LARGE SCALE GENOMIC DNA]</scope>
    <source>
        <strain evidence="2">cv. Hass</strain>
    </source>
</reference>
<keyword evidence="2" id="KW-1185">Reference proteome</keyword>
<accession>A0ACC2KQW3</accession>
<protein>
    <submittedName>
        <fullName evidence="1">Uncharacterized protein</fullName>
    </submittedName>
</protein>
<gene>
    <name evidence="1" type="ORF">MRB53_031992</name>
</gene>
<evidence type="ECO:0000313" key="1">
    <source>
        <dbReference type="EMBL" id="KAJ8623463.1"/>
    </source>
</evidence>
<dbReference type="EMBL" id="CM056818">
    <property type="protein sequence ID" value="KAJ8623463.1"/>
    <property type="molecule type" value="Genomic_DNA"/>
</dbReference>
<sequence>MARKECYLYVQTIPMLLRLNLSDLCESGSSAEFEIAHNYSTSDDRVPIGMACLVVGSKIYMVGGEKSRDGRMVLFYPEEENWFNTTDVYVFDHTKSESEDRLVPVRDGDGAALGRLNGPKSRPIVVTLEGKFYVLSTRPFLGSLSEDTTPVFEVFDPTLPTPSWKVLPRQPNFPVLDYFAWGHKLLTMLAPTRPGFFIFDTEEEKWAEDWDFIEQFTDKYRPTSTPVPNGPAVEFKGVVFAVSMDINALVAYDLDASGMKLNAHWVLDELSEVFEGPPSLFLGRGFLTDLGGGRMCVLFSGDDKDNNLIVRVEVFRVDITTVGDRPVVHREILRSFKLPSWNGYSPVIDSVFMCDHSNQSNIEADANSGLYSCED</sequence>
<comment type="caution">
    <text evidence="1">The sequence shown here is derived from an EMBL/GenBank/DDBJ whole genome shotgun (WGS) entry which is preliminary data.</text>
</comment>
<evidence type="ECO:0000313" key="2">
    <source>
        <dbReference type="Proteomes" id="UP001234297"/>
    </source>
</evidence>
<proteinExistence type="predicted"/>
<name>A0ACC2KQW3_PERAE</name>
<organism evidence="1 2">
    <name type="scientific">Persea americana</name>
    <name type="common">Avocado</name>
    <dbReference type="NCBI Taxonomy" id="3435"/>
    <lineage>
        <taxon>Eukaryota</taxon>
        <taxon>Viridiplantae</taxon>
        <taxon>Streptophyta</taxon>
        <taxon>Embryophyta</taxon>
        <taxon>Tracheophyta</taxon>
        <taxon>Spermatophyta</taxon>
        <taxon>Magnoliopsida</taxon>
        <taxon>Magnoliidae</taxon>
        <taxon>Laurales</taxon>
        <taxon>Lauraceae</taxon>
        <taxon>Persea</taxon>
    </lineage>
</organism>
<dbReference type="Proteomes" id="UP001234297">
    <property type="component" value="Chromosome 10"/>
</dbReference>